<feature type="transmembrane region" description="Helical" evidence="1">
    <location>
        <begin position="138"/>
        <end position="157"/>
    </location>
</feature>
<keyword evidence="3" id="KW-1185">Reference proteome</keyword>
<feature type="transmembrane region" description="Helical" evidence="1">
    <location>
        <begin position="275"/>
        <end position="293"/>
    </location>
</feature>
<feature type="transmembrane region" description="Helical" evidence="1">
    <location>
        <begin position="355"/>
        <end position="376"/>
    </location>
</feature>
<accession>A0ABR5SG14</accession>
<evidence type="ECO:0000256" key="1">
    <source>
        <dbReference type="SAM" id="Phobius"/>
    </source>
</evidence>
<reference evidence="2 3" key="1">
    <citation type="submission" date="2015-11" db="EMBL/GenBank/DDBJ databases">
        <authorList>
            <person name="Lin W."/>
        </authorList>
    </citation>
    <scope>NUCLEOTIDE SEQUENCE [LARGE SCALE GENOMIC DNA]</scope>
    <source>
        <strain evidence="2 3">HCH-1</strain>
    </source>
</reference>
<dbReference type="EMBL" id="LNQR01000063">
    <property type="protein sequence ID" value="KWT85300.1"/>
    <property type="molecule type" value="Genomic_DNA"/>
</dbReference>
<proteinExistence type="predicted"/>
<feature type="transmembrane region" description="Helical" evidence="1">
    <location>
        <begin position="6"/>
        <end position="27"/>
    </location>
</feature>
<dbReference type="Proteomes" id="UP000060487">
    <property type="component" value="Unassembled WGS sequence"/>
</dbReference>
<dbReference type="RefSeq" id="WP_085052373.1">
    <property type="nucleotide sequence ID" value="NZ_LNQR01000063.1"/>
</dbReference>
<name>A0ABR5SG14_9BACT</name>
<protein>
    <submittedName>
        <fullName evidence="2">Uncharacterized protein</fullName>
    </submittedName>
</protein>
<feature type="transmembrane region" description="Helical" evidence="1">
    <location>
        <begin position="77"/>
        <end position="99"/>
    </location>
</feature>
<feature type="transmembrane region" description="Helical" evidence="1">
    <location>
        <begin position="326"/>
        <end position="343"/>
    </location>
</feature>
<evidence type="ECO:0000313" key="3">
    <source>
        <dbReference type="Proteomes" id="UP000060487"/>
    </source>
</evidence>
<feature type="transmembrane region" description="Helical" evidence="1">
    <location>
        <begin position="300"/>
        <end position="320"/>
    </location>
</feature>
<evidence type="ECO:0000313" key="2">
    <source>
        <dbReference type="EMBL" id="KWT85300.1"/>
    </source>
</evidence>
<organism evidence="2 3">
    <name type="scientific">Candidatus Magnetominusculus xianensis</name>
    <dbReference type="NCBI Taxonomy" id="1748249"/>
    <lineage>
        <taxon>Bacteria</taxon>
        <taxon>Pseudomonadati</taxon>
        <taxon>Nitrospirota</taxon>
        <taxon>Nitrospiria</taxon>
        <taxon>Nitrospirales</taxon>
        <taxon>Nitrospiraceae</taxon>
        <taxon>Candidatus Magnetominusculus</taxon>
    </lineage>
</organism>
<keyword evidence="1" id="KW-0472">Membrane</keyword>
<gene>
    <name evidence="2" type="ORF">ASN18_1757</name>
</gene>
<keyword evidence="1" id="KW-1133">Transmembrane helix</keyword>
<keyword evidence="1" id="KW-0812">Transmembrane</keyword>
<feature type="transmembrane region" description="Helical" evidence="1">
    <location>
        <begin position="105"/>
        <end position="126"/>
    </location>
</feature>
<feature type="transmembrane region" description="Helical" evidence="1">
    <location>
        <begin position="216"/>
        <end position="235"/>
    </location>
</feature>
<sequence length="570" mass="65210">MKLHRAVLVFFIASAIIFTIFIAGFFINLNTTVSTSSGYITVEAFHQIFYNTVNGRLFQLSINKDNMHIFENKNPHAYINQLAAPVTFTMNALALSYVFWQDINFFYAIFFIFNYIGLLLYTWKLMKFYAPAWYKQKFYIAAGVLMISSYMTIVHFGGNRGLIIGPFILASYYYLKTEKWLPYSIATALGILTSDDSAMFYFTFAAYCYIFENKKIGALTGLASFLYTGLVLFIIQPAARFNLQLEQINHVAFYRDVQNRIYNFLNFIYKFPTEIKEVLAFIPLIVCLFLIANRRDIKPLKILGLIVLAPLSHWFITYATNIGGHHLMHIMACIYLTCIYLIAKTDFGQLQLSGAIKKSAAALFALFIVSNLYLLMVADFPFKFQIRWYLQDKIPVSSYYKMLVGQDLYKTIESNREFINQINSIPKKHSLAFWANRTVSGFISNRSDIWPFPSLSLDADFLAIQRNANNAYFCTKDSANLSHANTSDEIRLLGAEEDCAVSAVFTEKLIHRLVDELKTHAVAYSSDNVIVLKRLSHAVIEIPSDSIGLNFLSNVPGVLDNYLKKLKNLF</sequence>
<comment type="caution">
    <text evidence="2">The sequence shown here is derived from an EMBL/GenBank/DDBJ whole genome shotgun (WGS) entry which is preliminary data.</text>
</comment>